<protein>
    <submittedName>
        <fullName evidence="11">Efflux transporter, outer membrane factor (OMF) lipoprotein, NodT family</fullName>
    </submittedName>
</protein>
<accession>A0A1M5GR81</accession>
<comment type="function">
    <text evidence="9">Could be involved in resistance to puromycin, acriflavine and tetraphenylarsonium chloride.</text>
</comment>
<dbReference type="GO" id="GO:0009279">
    <property type="term" value="C:cell outer membrane"/>
    <property type="evidence" value="ECO:0007669"/>
    <property type="project" value="UniProtKB-SubCell"/>
</dbReference>
<comment type="subcellular location">
    <subcellularLocation>
        <location evidence="10">Cell outer membrane</location>
        <topology evidence="10">Lipid-anchor</topology>
    </subcellularLocation>
    <subcellularLocation>
        <location evidence="1">Membrane</location>
    </subcellularLocation>
</comment>
<organism evidence="11 12">
    <name type="scientific">Marinomonas polaris DSM 16579</name>
    <dbReference type="NCBI Taxonomy" id="1122206"/>
    <lineage>
        <taxon>Bacteria</taxon>
        <taxon>Pseudomonadati</taxon>
        <taxon>Pseudomonadota</taxon>
        <taxon>Gammaproteobacteria</taxon>
        <taxon>Oceanospirillales</taxon>
        <taxon>Oceanospirillaceae</taxon>
        <taxon>Marinomonas</taxon>
    </lineage>
</organism>
<gene>
    <name evidence="11" type="ORF">SAMN02745753_03189</name>
</gene>
<evidence type="ECO:0000256" key="1">
    <source>
        <dbReference type="ARBA" id="ARBA00004370"/>
    </source>
</evidence>
<evidence type="ECO:0000256" key="2">
    <source>
        <dbReference type="ARBA" id="ARBA00007613"/>
    </source>
</evidence>
<keyword evidence="7 10" id="KW-0564">Palmitate</keyword>
<evidence type="ECO:0000256" key="3">
    <source>
        <dbReference type="ARBA" id="ARBA00022452"/>
    </source>
</evidence>
<keyword evidence="3 10" id="KW-1134">Transmembrane beta strand</keyword>
<evidence type="ECO:0000256" key="9">
    <source>
        <dbReference type="ARBA" id="ARBA00037313"/>
    </source>
</evidence>
<dbReference type="EMBL" id="FQVF01000015">
    <property type="protein sequence ID" value="SHG06310.1"/>
    <property type="molecule type" value="Genomic_DNA"/>
</dbReference>
<name>A0A1M5GR81_9GAMM</name>
<evidence type="ECO:0000256" key="6">
    <source>
        <dbReference type="ARBA" id="ARBA00023136"/>
    </source>
</evidence>
<evidence type="ECO:0000256" key="5">
    <source>
        <dbReference type="ARBA" id="ARBA00022729"/>
    </source>
</evidence>
<evidence type="ECO:0000256" key="7">
    <source>
        <dbReference type="ARBA" id="ARBA00023139"/>
    </source>
</evidence>
<dbReference type="Proteomes" id="UP000184517">
    <property type="component" value="Unassembled WGS sequence"/>
</dbReference>
<reference evidence="12" key="1">
    <citation type="submission" date="2016-11" db="EMBL/GenBank/DDBJ databases">
        <authorList>
            <person name="Varghese N."/>
            <person name="Submissions S."/>
        </authorList>
    </citation>
    <scope>NUCLEOTIDE SEQUENCE [LARGE SCALE GENOMIC DNA]</scope>
    <source>
        <strain evidence="12">DSM 16579</strain>
    </source>
</reference>
<sequence>MLKLVKITPFMLLYFLYGCAPPSSIKTHNTMDDESLISHASNLDTKNLYSSNWPSQSWWLSLEDSQLNQLIAKALKNSPDIQMANANLEKASAFVMSADSKFDPVVSADAGVTRSRLSRVEDYSYQGNKYGTVYNLGLNMNYSFDLWGGNKAAWIASVNDQKAAEIDHQAAKINLSSAIIRIYIQLANAYSLEDLAKEDLERTQRIVSITRQLLSNGLTSDDHLYTAQGNEASAKQVLKNRTLSIQLLKNALATLVGAGPDLANTINRPDAHMGTKLNLPEQLPANLIAHRPDIVAAKWRVEAANKNIEVAKTRFYPNVNLSASAGFKKIAGDSMFGEESRSWSVGPAISLPLFTQGLKANLIDQTASYDAAVAQYNKTIVKAFGDVTDSVLSIKSINEQIQDAEQSLQLVTKSYHITEKRYQSGMGSQLEVLLIENQLLQAESVTTQLKNQLQEQQVALIEALGGGFEDGQSTSVSKQ</sequence>
<keyword evidence="5 10" id="KW-0732">Signal</keyword>
<keyword evidence="12" id="KW-1185">Reference proteome</keyword>
<evidence type="ECO:0000313" key="12">
    <source>
        <dbReference type="Proteomes" id="UP000184517"/>
    </source>
</evidence>
<proteinExistence type="inferred from homology"/>
<keyword evidence="8 10" id="KW-0449">Lipoprotein</keyword>
<dbReference type="RefSeq" id="WP_072840664.1">
    <property type="nucleotide sequence ID" value="NZ_FQVF01000015.1"/>
</dbReference>
<feature type="chain" id="PRO_5011814915" evidence="10">
    <location>
        <begin position="21"/>
        <end position="479"/>
    </location>
</feature>
<keyword evidence="4 10" id="KW-0812">Transmembrane</keyword>
<evidence type="ECO:0000256" key="10">
    <source>
        <dbReference type="RuleBase" id="RU362097"/>
    </source>
</evidence>
<dbReference type="PROSITE" id="PS51257">
    <property type="entry name" value="PROKAR_LIPOPROTEIN"/>
    <property type="match status" value="1"/>
</dbReference>
<dbReference type="AlphaFoldDB" id="A0A1M5GR81"/>
<dbReference type="PANTHER" id="PTHR30203">
    <property type="entry name" value="OUTER MEMBRANE CATION EFFLUX PROTEIN"/>
    <property type="match status" value="1"/>
</dbReference>
<feature type="signal peptide" evidence="10">
    <location>
        <begin position="1"/>
        <end position="20"/>
    </location>
</feature>
<dbReference type="SUPFAM" id="SSF56954">
    <property type="entry name" value="Outer membrane efflux proteins (OEP)"/>
    <property type="match status" value="1"/>
</dbReference>
<dbReference type="OrthoDB" id="9770517at2"/>
<keyword evidence="6 10" id="KW-0472">Membrane</keyword>
<evidence type="ECO:0000313" key="11">
    <source>
        <dbReference type="EMBL" id="SHG06310.1"/>
    </source>
</evidence>
<dbReference type="PANTHER" id="PTHR30203:SF20">
    <property type="entry name" value="MULTIDRUG RESISTANCE OUTER MEMBRANE PROTEIN MDTP-RELATED"/>
    <property type="match status" value="1"/>
</dbReference>
<evidence type="ECO:0000256" key="8">
    <source>
        <dbReference type="ARBA" id="ARBA00023288"/>
    </source>
</evidence>
<dbReference type="Pfam" id="PF02321">
    <property type="entry name" value="OEP"/>
    <property type="match status" value="2"/>
</dbReference>
<dbReference type="STRING" id="1122206.SAMN02745753_03189"/>
<dbReference type="GO" id="GO:0015562">
    <property type="term" value="F:efflux transmembrane transporter activity"/>
    <property type="evidence" value="ECO:0007669"/>
    <property type="project" value="InterPro"/>
</dbReference>
<dbReference type="Gene3D" id="1.20.1600.10">
    <property type="entry name" value="Outer membrane efflux proteins (OEP)"/>
    <property type="match status" value="1"/>
</dbReference>
<dbReference type="InterPro" id="IPR010131">
    <property type="entry name" value="MdtP/NodT-like"/>
</dbReference>
<comment type="similarity">
    <text evidence="2 10">Belongs to the outer membrane factor (OMF) (TC 1.B.17) family.</text>
</comment>
<dbReference type="NCBIfam" id="TIGR01845">
    <property type="entry name" value="outer_NodT"/>
    <property type="match status" value="1"/>
</dbReference>
<dbReference type="InterPro" id="IPR003423">
    <property type="entry name" value="OMP_efflux"/>
</dbReference>
<evidence type="ECO:0000256" key="4">
    <source>
        <dbReference type="ARBA" id="ARBA00022692"/>
    </source>
</evidence>
<dbReference type="Gene3D" id="2.20.200.10">
    <property type="entry name" value="Outer membrane efflux proteins (OEP)"/>
    <property type="match status" value="1"/>
</dbReference>